<dbReference type="PANTHER" id="PTHR36766:SF30">
    <property type="entry name" value="TIR-NBS TYPE DISEASE RESISTANCE PROTEIN-RELATED"/>
    <property type="match status" value="1"/>
</dbReference>
<gene>
    <name evidence="2" type="ORF">QSP1433_LOCUS9196</name>
</gene>
<protein>
    <recommendedName>
        <fullName evidence="1">NEL domain-containing protein</fullName>
    </recommendedName>
</protein>
<dbReference type="EMBL" id="HBHK01014566">
    <property type="protein sequence ID" value="CAD9686508.1"/>
    <property type="molecule type" value="Transcribed_RNA"/>
</dbReference>
<feature type="domain" description="NEL" evidence="1">
    <location>
        <begin position="420"/>
        <end position="722"/>
    </location>
</feature>
<dbReference type="GO" id="GO:0004842">
    <property type="term" value="F:ubiquitin-protein transferase activity"/>
    <property type="evidence" value="ECO:0007669"/>
    <property type="project" value="InterPro"/>
</dbReference>
<dbReference type="InterPro" id="IPR029487">
    <property type="entry name" value="NEL_dom"/>
</dbReference>
<dbReference type="GO" id="GO:0016567">
    <property type="term" value="P:protein ubiquitination"/>
    <property type="evidence" value="ECO:0007669"/>
    <property type="project" value="InterPro"/>
</dbReference>
<accession>A0A7S2S183</accession>
<dbReference type="Gene3D" id="3.80.10.10">
    <property type="entry name" value="Ribonuclease Inhibitor"/>
    <property type="match status" value="1"/>
</dbReference>
<dbReference type="AlphaFoldDB" id="A0A7S2S183"/>
<dbReference type="InterPro" id="IPR032675">
    <property type="entry name" value="LRR_dom_sf"/>
</dbReference>
<proteinExistence type="predicted"/>
<evidence type="ECO:0000259" key="1">
    <source>
        <dbReference type="PROSITE" id="PS52053"/>
    </source>
</evidence>
<dbReference type="PANTHER" id="PTHR36766">
    <property type="entry name" value="PLANT BROAD-SPECTRUM MILDEW RESISTANCE PROTEIN RPW8"/>
    <property type="match status" value="1"/>
</dbReference>
<organism evidence="2">
    <name type="scientific">Mucochytrium quahogii</name>
    <dbReference type="NCBI Taxonomy" id="96639"/>
    <lineage>
        <taxon>Eukaryota</taxon>
        <taxon>Sar</taxon>
        <taxon>Stramenopiles</taxon>
        <taxon>Bigyra</taxon>
        <taxon>Labyrinthulomycetes</taxon>
        <taxon>Thraustochytrida</taxon>
        <taxon>Thraustochytriidae</taxon>
        <taxon>Mucochytrium</taxon>
    </lineage>
</organism>
<dbReference type="Gene3D" id="1.20.58.360">
    <property type="entry name" value="Shigella T3SS effector IpaH defines"/>
    <property type="match status" value="1"/>
</dbReference>
<reference evidence="2" key="1">
    <citation type="submission" date="2021-01" db="EMBL/GenBank/DDBJ databases">
        <authorList>
            <person name="Corre E."/>
            <person name="Pelletier E."/>
            <person name="Niang G."/>
            <person name="Scheremetjew M."/>
            <person name="Finn R."/>
            <person name="Kale V."/>
            <person name="Holt S."/>
            <person name="Cochrane G."/>
            <person name="Meng A."/>
            <person name="Brown T."/>
            <person name="Cohen L."/>
        </authorList>
    </citation>
    <scope>NUCLEOTIDE SEQUENCE</scope>
    <source>
        <strain evidence="2">NY070348D</strain>
    </source>
</reference>
<dbReference type="PROSITE" id="PS52053">
    <property type="entry name" value="NEL"/>
    <property type="match status" value="1"/>
</dbReference>
<sequence length="722" mass="81104">MTAGVQRSVFRRVRSRAYQLCKCKREERKWLRNKFRNWADGAPSADEHSIRTRVGETLMGWCRYKIDLSRGLMIVKESCLNFDSNRELTTFPDFILVEGDLILQHSSITHLPDGLTVEGDLDLSWSKVQSTPRGLVVGGSLLMRGCRKLKRVNEFKAGLDVRLTSCKNLVELPETGLSVVGDLCLRGCTSLKRLPNGINVGLNMSMEGCAAAVALCQGWLHIGGNLDLTGCVELHNLGDGLIVGGDLEMRGCRSLKRLPETIIVGYSADFSNSGIEVLCDNLKEVAGNLYLSQCTSLTELMNGLKVENSLNLSGCTALTALPQQLKAGDLDISGCSGLRELPGDLEIRDILVMEHCSGIREIPRQFLENGFSPSNLYNGIYIGGSGVVAECVELIQQEFSHIRLTCIPAFRFHETEAFTSLDEAIEFWTKNQFEETAPNPATPEIDSKPAMDMSYIPREYTHEVLQFLSMLRSSKEFQLLETRCALAKRVVEVFQVLDTETDIREDIILRMVDSVDACSDKPIWALNQMRLVMEIARARGDREALRNLALGVMRLGVVHEHARRKITRSSSVDDVCVYLRFEIELREALSLPVSACDMIYPNFIKVKKKELYLAQQEANDLTDDDVDTFLATWPEWNRQLRHEFALQLRWDDLDLSQSTLLSGNETDLYGDPCNDPVVFSDDPTNSVWSLADLIKHWVPTGLDFLNQPRSLEAFKETISRCE</sequence>
<dbReference type="Pfam" id="PF14496">
    <property type="entry name" value="NEL"/>
    <property type="match status" value="1"/>
</dbReference>
<name>A0A7S2S183_9STRA</name>
<evidence type="ECO:0000313" key="2">
    <source>
        <dbReference type="EMBL" id="CAD9686508.1"/>
    </source>
</evidence>